<gene>
    <name evidence="1" type="ORF">PQ455_06450</name>
</gene>
<accession>A0ABY7TNP4</accession>
<reference evidence="1 2" key="1">
    <citation type="submission" date="2023-02" db="EMBL/GenBank/DDBJ databases">
        <title>Genome sequence of Sphingomonas naphthae.</title>
        <authorList>
            <person name="Kim S."/>
            <person name="Heo J."/>
            <person name="Kwon S.-W."/>
        </authorList>
    </citation>
    <scope>NUCLEOTIDE SEQUENCE [LARGE SCALE GENOMIC DNA]</scope>
    <source>
        <strain evidence="1 2">KACC 18716</strain>
    </source>
</reference>
<sequence>MIEEKTLQQEGDQVPAPPFAFWPEFRSRIVGLGGHEDALDPDYAFHSTYVRSGDGEVAFEGRFTGLAGTGGTMIVRINEFPLYPNGKARQVAVKQFQVRDLAIEGGRFEIDAEARQGFAYAVWCNLYGEANVRADGLDIVAELRPANPDRWRQPISAGHDRIRSAAMLVARVEPSFAAPASQPLTPAQFTEPAFAALEEPLALHETADPVARWSRAYVAQVWQHYGLLKDAASVAGLDTEDAALTRFIENNGVRMFPVIASSTDPESLGDSSQPSGHEAGANDIAYSFIPAATARLWSLTLRYMDHALMRLKPGGWGVFVLPFVAGDDPDDGTGRDRPGLLTRHDIERIALVMISRGHQVAQMRVGKTFQGPMDNAPSAFGMTVRKRSD</sequence>
<keyword evidence="2" id="KW-1185">Reference proteome</keyword>
<dbReference type="EMBL" id="CP117411">
    <property type="protein sequence ID" value="WCT74855.1"/>
    <property type="molecule type" value="Genomic_DNA"/>
</dbReference>
<dbReference type="Proteomes" id="UP001220395">
    <property type="component" value="Chromosome"/>
</dbReference>
<dbReference type="RefSeq" id="WP_273690243.1">
    <property type="nucleotide sequence ID" value="NZ_CP117411.1"/>
</dbReference>
<protein>
    <submittedName>
        <fullName evidence="1">Uncharacterized protein</fullName>
    </submittedName>
</protein>
<evidence type="ECO:0000313" key="1">
    <source>
        <dbReference type="EMBL" id="WCT74855.1"/>
    </source>
</evidence>
<evidence type="ECO:0000313" key="2">
    <source>
        <dbReference type="Proteomes" id="UP001220395"/>
    </source>
</evidence>
<name>A0ABY7TNP4_9SPHN</name>
<proteinExistence type="predicted"/>
<organism evidence="1 2">
    <name type="scientific">Sphingomonas naphthae</name>
    <dbReference type="NCBI Taxonomy" id="1813468"/>
    <lineage>
        <taxon>Bacteria</taxon>
        <taxon>Pseudomonadati</taxon>
        <taxon>Pseudomonadota</taxon>
        <taxon>Alphaproteobacteria</taxon>
        <taxon>Sphingomonadales</taxon>
        <taxon>Sphingomonadaceae</taxon>
        <taxon>Sphingomonas</taxon>
    </lineage>
</organism>